<dbReference type="WBParaSite" id="TCNE_0000660201-mRNA-1">
    <property type="protein sequence ID" value="TCNE_0000660201-mRNA-1"/>
    <property type="gene ID" value="TCNE_0000660201"/>
</dbReference>
<comment type="subcellular location">
    <subcellularLocation>
        <location evidence="1">Membrane</location>
        <topology evidence="1">Multi-pass membrane protein</topology>
    </subcellularLocation>
</comment>
<name>A0A183UDN2_TOXCA</name>
<evidence type="ECO:0000256" key="3">
    <source>
        <dbReference type="ARBA" id="ARBA00022692"/>
    </source>
</evidence>
<keyword evidence="3 6" id="KW-0812">Transmembrane</keyword>
<feature type="transmembrane region" description="Helical" evidence="6">
    <location>
        <begin position="30"/>
        <end position="50"/>
    </location>
</feature>
<feature type="transmembrane region" description="Helical" evidence="6">
    <location>
        <begin position="115"/>
        <end position="134"/>
    </location>
</feature>
<dbReference type="SUPFAM" id="SSF81321">
    <property type="entry name" value="Family A G protein-coupled receptor-like"/>
    <property type="match status" value="1"/>
</dbReference>
<keyword evidence="5 6" id="KW-0472">Membrane</keyword>
<protein>
    <submittedName>
        <fullName evidence="9">G protein-coupled receptor</fullName>
    </submittedName>
</protein>
<keyword evidence="8" id="KW-1185">Reference proteome</keyword>
<accession>A0A183UDN2</accession>
<dbReference type="EMBL" id="UYWY01019520">
    <property type="protein sequence ID" value="VDM37923.1"/>
    <property type="molecule type" value="Genomic_DNA"/>
</dbReference>
<evidence type="ECO:0000313" key="8">
    <source>
        <dbReference type="Proteomes" id="UP000050794"/>
    </source>
</evidence>
<comment type="similarity">
    <text evidence="2">Belongs to the nematode receptor-like protein srd family.</text>
</comment>
<sequence length="282" mass="31819">MAFYSHVYLALSFGYRYYILKRKALSAKELLTICLLTYSIAFAQLLIALASGTDSNYLRNYAETHKPEYDWSGAIIFGGDSSKNVFVFIISFTVVFPIFPIYTTIIIIRRKALTLQAAVPVICIFPPIFVYAFGHMGVLRTPVVEYLIFALSSVTPSVDALLTLYCVRPYREVIRSFLCRRQCGSNVSLMNKSSTFSVHDKSNELQYRSNNAANMHHNRQLPSIKSGCNGSSRTIIMVQPPSRGRFSNEFGPFKPVPNKVKPSPVEVQDVASQKRITIRFPQ</sequence>
<keyword evidence="4 6" id="KW-1133">Transmembrane helix</keyword>
<dbReference type="GO" id="GO:0016020">
    <property type="term" value="C:membrane"/>
    <property type="evidence" value="ECO:0007669"/>
    <property type="project" value="UniProtKB-SubCell"/>
</dbReference>
<evidence type="ECO:0000256" key="6">
    <source>
        <dbReference type="SAM" id="Phobius"/>
    </source>
</evidence>
<evidence type="ECO:0000313" key="9">
    <source>
        <dbReference type="WBParaSite" id="TCNE_0000660201-mRNA-1"/>
    </source>
</evidence>
<dbReference type="Pfam" id="PF10317">
    <property type="entry name" value="7TM_GPCR_Srd"/>
    <property type="match status" value="1"/>
</dbReference>
<evidence type="ECO:0000256" key="4">
    <source>
        <dbReference type="ARBA" id="ARBA00022989"/>
    </source>
</evidence>
<gene>
    <name evidence="7" type="ORF">TCNE_LOCUS6602</name>
</gene>
<evidence type="ECO:0000256" key="2">
    <source>
        <dbReference type="ARBA" id="ARBA00009166"/>
    </source>
</evidence>
<reference evidence="7 8" key="2">
    <citation type="submission" date="2018-11" db="EMBL/GenBank/DDBJ databases">
        <authorList>
            <consortium name="Pathogen Informatics"/>
        </authorList>
    </citation>
    <scope>NUCLEOTIDE SEQUENCE [LARGE SCALE GENOMIC DNA]</scope>
</reference>
<organism evidence="8 9">
    <name type="scientific">Toxocara canis</name>
    <name type="common">Canine roundworm</name>
    <dbReference type="NCBI Taxonomy" id="6265"/>
    <lineage>
        <taxon>Eukaryota</taxon>
        <taxon>Metazoa</taxon>
        <taxon>Ecdysozoa</taxon>
        <taxon>Nematoda</taxon>
        <taxon>Chromadorea</taxon>
        <taxon>Rhabditida</taxon>
        <taxon>Spirurina</taxon>
        <taxon>Ascaridomorpha</taxon>
        <taxon>Ascaridoidea</taxon>
        <taxon>Toxocaridae</taxon>
        <taxon>Toxocara</taxon>
    </lineage>
</organism>
<evidence type="ECO:0000313" key="7">
    <source>
        <dbReference type="EMBL" id="VDM37923.1"/>
    </source>
</evidence>
<feature type="transmembrane region" description="Helical" evidence="6">
    <location>
        <begin position="146"/>
        <end position="167"/>
    </location>
</feature>
<evidence type="ECO:0000256" key="5">
    <source>
        <dbReference type="ARBA" id="ARBA00023136"/>
    </source>
</evidence>
<dbReference type="InterPro" id="IPR019421">
    <property type="entry name" value="7TM_GPCR_serpentine_rcpt_Srd"/>
</dbReference>
<feature type="transmembrane region" description="Helical" evidence="6">
    <location>
        <begin position="85"/>
        <end position="108"/>
    </location>
</feature>
<dbReference type="Proteomes" id="UP000050794">
    <property type="component" value="Unassembled WGS sequence"/>
</dbReference>
<proteinExistence type="inferred from homology"/>
<evidence type="ECO:0000256" key="1">
    <source>
        <dbReference type="ARBA" id="ARBA00004141"/>
    </source>
</evidence>
<dbReference type="PANTHER" id="PTHR22945:SF96">
    <property type="entry name" value="SERPENTINE RECEPTOR, CLASS D (DELTA)"/>
    <property type="match status" value="1"/>
</dbReference>
<reference evidence="9" key="1">
    <citation type="submission" date="2016-06" db="UniProtKB">
        <authorList>
            <consortium name="WormBaseParasite"/>
        </authorList>
    </citation>
    <scope>IDENTIFICATION</scope>
</reference>
<dbReference type="AlphaFoldDB" id="A0A183UDN2"/>
<dbReference type="InterPro" id="IPR050920">
    <property type="entry name" value="Nematode_rcpt-like_delta"/>
</dbReference>
<dbReference type="PANTHER" id="PTHR22945">
    <property type="entry name" value="SERPENTINE RECEPTOR, CLASS D DELTA"/>
    <property type="match status" value="1"/>
</dbReference>